<keyword evidence="3" id="KW-1185">Reference proteome</keyword>
<dbReference type="EMBL" id="FVZE01000003">
    <property type="protein sequence ID" value="SLK00706.1"/>
    <property type="molecule type" value="Genomic_DNA"/>
</dbReference>
<dbReference type="RefSeq" id="WP_054944509.1">
    <property type="nucleotide sequence ID" value="NZ_FVZE01000003.1"/>
</dbReference>
<gene>
    <name evidence="2" type="ORF">SAMN06295987_103337</name>
</gene>
<dbReference type="InterPro" id="IPR037401">
    <property type="entry name" value="SnoaL-like"/>
</dbReference>
<name>A0A1U6HYC1_9SPHN</name>
<dbReference type="InterPro" id="IPR032710">
    <property type="entry name" value="NTF2-like_dom_sf"/>
</dbReference>
<evidence type="ECO:0000313" key="2">
    <source>
        <dbReference type="EMBL" id="SLK00706.1"/>
    </source>
</evidence>
<dbReference type="AlphaFoldDB" id="A0A1U6HYC1"/>
<dbReference type="Gene3D" id="3.10.450.50">
    <property type="match status" value="1"/>
</dbReference>
<evidence type="ECO:0000313" key="3">
    <source>
        <dbReference type="Proteomes" id="UP000190989"/>
    </source>
</evidence>
<accession>A0A1U6HYC1</accession>
<feature type="domain" description="SnoaL-like" evidence="1">
    <location>
        <begin position="5"/>
        <end position="126"/>
    </location>
</feature>
<sequence>MNPQDLLARIELHDLVMRYCRGCDRRDFALVRSLYHDDATDDHGSMFRGPPDAFVAWLPQAMAPWELTIHTIGNSLFAIDGERAEGEHHVRAYHRTFPPERRELIVHGRYLDRYERRDGIWKFAHRSLVFDHGEVRAVDEEGMALLGTEAAHGTCGRDDPSWGYELLSRCGD</sequence>
<dbReference type="CDD" id="cd00531">
    <property type="entry name" value="NTF2_like"/>
    <property type="match status" value="1"/>
</dbReference>
<protein>
    <submittedName>
        <fullName evidence="2">SnoaL-like domain-containing protein</fullName>
    </submittedName>
</protein>
<dbReference type="Pfam" id="PF13577">
    <property type="entry name" value="SnoaL_4"/>
    <property type="match status" value="1"/>
</dbReference>
<evidence type="ECO:0000259" key="1">
    <source>
        <dbReference type="Pfam" id="PF13577"/>
    </source>
</evidence>
<dbReference type="STRING" id="428990.SAMN06295987_103337"/>
<proteinExistence type="predicted"/>
<dbReference type="SUPFAM" id="SSF54427">
    <property type="entry name" value="NTF2-like"/>
    <property type="match status" value="1"/>
</dbReference>
<dbReference type="Proteomes" id="UP000190989">
    <property type="component" value="Unassembled WGS sequence"/>
</dbReference>
<organism evidence="2 3">
    <name type="scientific">Novosphingobium mathurense</name>
    <dbReference type="NCBI Taxonomy" id="428990"/>
    <lineage>
        <taxon>Bacteria</taxon>
        <taxon>Pseudomonadati</taxon>
        <taxon>Pseudomonadota</taxon>
        <taxon>Alphaproteobacteria</taxon>
        <taxon>Sphingomonadales</taxon>
        <taxon>Sphingomonadaceae</taxon>
        <taxon>Novosphingobium</taxon>
    </lineage>
</organism>
<reference evidence="3" key="1">
    <citation type="submission" date="2017-02" db="EMBL/GenBank/DDBJ databases">
        <authorList>
            <person name="Varghese N."/>
            <person name="Submissions S."/>
        </authorList>
    </citation>
    <scope>NUCLEOTIDE SEQUENCE [LARGE SCALE GENOMIC DNA]</scope>
    <source>
        <strain evidence="3">SM117</strain>
    </source>
</reference>